<evidence type="ECO:0000313" key="3">
    <source>
        <dbReference type="EMBL" id="PWN27710.1"/>
    </source>
</evidence>
<feature type="region of interest" description="Disordered" evidence="1">
    <location>
        <begin position="267"/>
        <end position="343"/>
    </location>
</feature>
<dbReference type="OrthoDB" id="4021778at2759"/>
<dbReference type="EMBL" id="KZ819667">
    <property type="protein sequence ID" value="PWN27710.1"/>
    <property type="molecule type" value="Genomic_DNA"/>
</dbReference>
<feature type="transmembrane region" description="Helical" evidence="2">
    <location>
        <begin position="666"/>
        <end position="687"/>
    </location>
</feature>
<feature type="compositionally biased region" description="Polar residues" evidence="1">
    <location>
        <begin position="278"/>
        <end position="289"/>
    </location>
</feature>
<feature type="region of interest" description="Disordered" evidence="1">
    <location>
        <begin position="1"/>
        <end position="22"/>
    </location>
</feature>
<reference evidence="3 4" key="1">
    <citation type="journal article" date="2018" name="Mol. Biol. Evol.">
        <title>Broad Genomic Sampling Reveals a Smut Pathogenic Ancestry of the Fungal Clade Ustilaginomycotina.</title>
        <authorList>
            <person name="Kijpornyongpan T."/>
            <person name="Mondo S.J."/>
            <person name="Barry K."/>
            <person name="Sandor L."/>
            <person name="Lee J."/>
            <person name="Lipzen A."/>
            <person name="Pangilinan J."/>
            <person name="LaButti K."/>
            <person name="Hainaut M."/>
            <person name="Henrissat B."/>
            <person name="Grigoriev I.V."/>
            <person name="Spatafora J.W."/>
            <person name="Aime M.C."/>
        </authorList>
    </citation>
    <scope>NUCLEOTIDE SEQUENCE [LARGE SCALE GENOMIC DNA]</scope>
    <source>
        <strain evidence="3 4">MCA 5214</strain>
    </source>
</reference>
<dbReference type="GeneID" id="37030059"/>
<organism evidence="3 4">
    <name type="scientific">Jaminaea rosea</name>
    <dbReference type="NCBI Taxonomy" id="1569628"/>
    <lineage>
        <taxon>Eukaryota</taxon>
        <taxon>Fungi</taxon>
        <taxon>Dikarya</taxon>
        <taxon>Basidiomycota</taxon>
        <taxon>Ustilaginomycotina</taxon>
        <taxon>Exobasidiomycetes</taxon>
        <taxon>Microstromatales</taxon>
        <taxon>Microstromatales incertae sedis</taxon>
        <taxon>Jaminaea</taxon>
    </lineage>
</organism>
<keyword evidence="4" id="KW-1185">Reference proteome</keyword>
<feature type="region of interest" description="Disordered" evidence="1">
    <location>
        <begin position="69"/>
        <end position="96"/>
    </location>
</feature>
<accession>A0A316UQY6</accession>
<evidence type="ECO:0000256" key="2">
    <source>
        <dbReference type="SAM" id="Phobius"/>
    </source>
</evidence>
<feature type="compositionally biased region" description="Basic and acidic residues" evidence="1">
    <location>
        <begin position="71"/>
        <end position="86"/>
    </location>
</feature>
<keyword evidence="2" id="KW-1133">Transmembrane helix</keyword>
<keyword evidence="2" id="KW-0472">Membrane</keyword>
<gene>
    <name evidence="3" type="ORF">BDZ90DRAFT_260195</name>
</gene>
<dbReference type="RefSeq" id="XP_025362322.1">
    <property type="nucleotide sequence ID" value="XM_025508236.1"/>
</dbReference>
<dbReference type="Proteomes" id="UP000245884">
    <property type="component" value="Unassembled WGS sequence"/>
</dbReference>
<evidence type="ECO:0008006" key="5">
    <source>
        <dbReference type="Google" id="ProtNLM"/>
    </source>
</evidence>
<feature type="compositionally biased region" description="Polar residues" evidence="1">
    <location>
        <begin position="203"/>
        <end position="213"/>
    </location>
</feature>
<dbReference type="PANTHER" id="PTHR12459:SF15">
    <property type="entry name" value="TRANSMEMBRANE PROTEIN 135"/>
    <property type="match status" value="1"/>
</dbReference>
<evidence type="ECO:0000256" key="1">
    <source>
        <dbReference type="SAM" id="MobiDB-lite"/>
    </source>
</evidence>
<name>A0A316UQY6_9BASI</name>
<evidence type="ECO:0000313" key="4">
    <source>
        <dbReference type="Proteomes" id="UP000245884"/>
    </source>
</evidence>
<proteinExistence type="predicted"/>
<feature type="region of interest" description="Disordered" evidence="1">
    <location>
        <begin position="559"/>
        <end position="582"/>
    </location>
</feature>
<dbReference type="PANTHER" id="PTHR12459">
    <property type="entry name" value="TRANSMEMBRANE PROTEIN 135-RELATED"/>
    <property type="match status" value="1"/>
</dbReference>
<keyword evidence="2" id="KW-0812">Transmembrane</keyword>
<feature type="compositionally biased region" description="Polar residues" evidence="1">
    <location>
        <begin position="298"/>
        <end position="317"/>
    </location>
</feature>
<dbReference type="AlphaFoldDB" id="A0A316UQY6"/>
<feature type="region of interest" description="Disordered" evidence="1">
    <location>
        <begin position="203"/>
        <end position="227"/>
    </location>
</feature>
<dbReference type="InterPro" id="IPR026749">
    <property type="entry name" value="Tmem135"/>
</dbReference>
<protein>
    <recommendedName>
        <fullName evidence="5">Transmembrane protein 135 N-terminal domain-containing protein</fullName>
    </recommendedName>
</protein>
<sequence>MATPPLSPPSSSRPGTQPTQPRAALAARSLATPAAKAFLVGYVLDLIPSLLKAILRFVTREVKRITALQKRAREERKAAREDREKAGSPSSSSTYAAGKVKTWEDLVAPTLAGLPGLGADMARATAASLSPQGMAAACAAAMLGWGLLDEALSKLLLYIAGRPSTSSRTRNQLVRIWSCFIAATLASGTSLMFLQVATLASSNKDGQTASGSRPTIREPYMSPSESFSNLKRSVVSRFSSSHNQKGLSLPTPLAPGGHFLARLTSLSIPGTPKADGSRSPTTSKSTSLGLSEAGRSPAPQTSPLATATPQSESSAQLPPSRDEIKKTAQRAAHDASAPRALGKPSPTVDLTLFALVRGLDTLVRAAPLFIGAAASKAGGAKGLQATAATAAATAISPTSSSGPSIIGRQRSRQALGSSIGSGRRLAAAARVAESSIPAAILRGAANQAEGITFVLCCAVIMWSWFYAPERLPPTYVRWITNLATMDERLLLALRSIRTGKPYRWQYGDSSIDAGAVDLLGSLSESLGHPYEWGDPSRLPRSAAEARRLLIEAKRSNALARKEGRSPAQVDTLRNPGGEPGYVLSGASGPRGRGEMGGIPCELVHCGVGGASCLKNAGLRWIRGWKVCMGIYVPVHLLPRLLFNPSQFMKRPAESVGKVMVGSARSASFLATYIASIWFMVCFGRTLVLPRLFPSIPHTYWDRGLGPLMGSFACGLAIFIEERRKRAEMALYVAPRALYALAESARPGWLSQGQRGAVWAERVVFGLAAGVVVTAARFRPDFLRGVTSVMAWVVKSRARDLRVARKEGPVALVR</sequence>
<feature type="transmembrane region" description="Helical" evidence="2">
    <location>
        <begin position="699"/>
        <end position="719"/>
    </location>
</feature>